<keyword evidence="4" id="KW-1185">Reference proteome</keyword>
<evidence type="ECO:0000256" key="1">
    <source>
        <dbReference type="ARBA" id="ARBA00022737"/>
    </source>
</evidence>
<dbReference type="Gene3D" id="3.40.50.300">
    <property type="entry name" value="P-loop containing nucleotide triphosphate hydrolases"/>
    <property type="match status" value="1"/>
</dbReference>
<dbReference type="Proteomes" id="UP001213000">
    <property type="component" value="Unassembled WGS sequence"/>
</dbReference>
<gene>
    <name evidence="3" type="ORF">NP233_g12440</name>
</gene>
<dbReference type="InterPro" id="IPR027417">
    <property type="entry name" value="P-loop_NTPase"/>
</dbReference>
<protein>
    <recommendedName>
        <fullName evidence="2">Nephrocystin 3-like N-terminal domain-containing protein</fullName>
    </recommendedName>
</protein>
<dbReference type="EMBL" id="JANIEX010001800">
    <property type="protein sequence ID" value="KAJ3554346.1"/>
    <property type="molecule type" value="Genomic_DNA"/>
</dbReference>
<organism evidence="3 4">
    <name type="scientific">Leucocoprinus birnbaumii</name>
    <dbReference type="NCBI Taxonomy" id="56174"/>
    <lineage>
        <taxon>Eukaryota</taxon>
        <taxon>Fungi</taxon>
        <taxon>Dikarya</taxon>
        <taxon>Basidiomycota</taxon>
        <taxon>Agaricomycotina</taxon>
        <taxon>Agaricomycetes</taxon>
        <taxon>Agaricomycetidae</taxon>
        <taxon>Agaricales</taxon>
        <taxon>Agaricineae</taxon>
        <taxon>Agaricaceae</taxon>
        <taxon>Leucocoprinus</taxon>
    </lineage>
</organism>
<dbReference type="SUPFAM" id="SSF52540">
    <property type="entry name" value="P-loop containing nucleoside triphosphate hydrolases"/>
    <property type="match status" value="1"/>
</dbReference>
<keyword evidence="1" id="KW-0677">Repeat</keyword>
<sequence>MCNTAKRLLQPYDLVSFHNLSSPPFDYDRLDCVAMSDVPPSSIQMFDGAHDMVLYHPIFVSNNTNHIPGKQGLDKLLAHSMRNAFHDSSDRWPPPRCHYDSRQVLRKTITDWATGHSEASEKPLLWMYGPFGVGKTAVAQNTAEALAGLMKLAASLFFSRPNGRNNPNRIFTSIAYQLTLQCPPFGEILDRMIINNPTILTAALPRQFQELIVVPLRRMVPQSAGMDGWVIILDGFDEIDGIEAQRDIINIIVTSIQDCATPFRWFILSRPEAHIQRTMRVGHITPLLYTLDLPLSSEDDHEILTFLTKELQKIREHHGLSASWCTEVELAILVKLAGGLWIYVNTITRFIGDAKSFGPQSQLRLVLSLAQKETSPLANHPLAAMDLLYDLVMEQIPSHILLTVRKILLLRHVMRNKVGEDRGWEIDFIANVLRLPIDELLAACGFLQSVLFIVNDHGRPSQIQFYHASFMEYAQDSQRSKNFCVWGGSLENLRLDIIEQVNSVHSCSTGGSLNLNFTSRELAIPEDEYETRKRDGTIYYAMIGVMFTLWGHQASAVTSSTAAALQNVAFSYIPQFARDSHYGNLMIDCGLLRDNLPPEYQDKIIRESTNPLHLNKDTRFHYGNKNAFILGAAPNGLICWPYYEAKRSIVNIPVTLFTLASTQIAHTSSSSLTEEAGCTKQRAVWRQTQKKLPHQTQGEVRNVNGDGFGSGYAPLFSIVERDVTNSYSVDAPLVPKDMNLVALFFTSLCDPPRLADQSQASVINRNFQEKLDKL</sequence>
<name>A0AAD5VIJ9_9AGAR</name>
<reference evidence="3" key="1">
    <citation type="submission" date="2022-07" db="EMBL/GenBank/DDBJ databases">
        <title>Genome Sequence of Leucocoprinus birnbaumii.</title>
        <authorList>
            <person name="Buettner E."/>
        </authorList>
    </citation>
    <scope>NUCLEOTIDE SEQUENCE</scope>
    <source>
        <strain evidence="3">VT141</strain>
    </source>
</reference>
<feature type="domain" description="Nephrocystin 3-like N-terminal" evidence="2">
    <location>
        <begin position="107"/>
        <end position="270"/>
    </location>
</feature>
<comment type="caution">
    <text evidence="3">The sequence shown here is derived from an EMBL/GenBank/DDBJ whole genome shotgun (WGS) entry which is preliminary data.</text>
</comment>
<evidence type="ECO:0000313" key="3">
    <source>
        <dbReference type="EMBL" id="KAJ3554346.1"/>
    </source>
</evidence>
<evidence type="ECO:0000313" key="4">
    <source>
        <dbReference type="Proteomes" id="UP001213000"/>
    </source>
</evidence>
<dbReference type="InterPro" id="IPR056884">
    <property type="entry name" value="NPHP3-like_N"/>
</dbReference>
<accession>A0AAD5VIJ9</accession>
<dbReference type="Pfam" id="PF24883">
    <property type="entry name" value="NPHP3_N"/>
    <property type="match status" value="1"/>
</dbReference>
<dbReference type="PANTHER" id="PTHR10039">
    <property type="entry name" value="AMELOGENIN"/>
    <property type="match status" value="1"/>
</dbReference>
<dbReference type="AlphaFoldDB" id="A0AAD5VIJ9"/>
<evidence type="ECO:0000259" key="2">
    <source>
        <dbReference type="Pfam" id="PF24883"/>
    </source>
</evidence>
<proteinExistence type="predicted"/>